<name>A0AAV2R684_MEGNR</name>
<feature type="region of interest" description="Disordered" evidence="1">
    <location>
        <begin position="117"/>
        <end position="146"/>
    </location>
</feature>
<protein>
    <submittedName>
        <fullName evidence="2">Uncharacterized protein</fullName>
    </submittedName>
</protein>
<proteinExistence type="predicted"/>
<sequence length="146" mass="16658">MFIEEQASQLQALMDENRLYGRGEADLGGMGGYSGFDQGSTGSLEDKLMALELQNTQLRLCFERERRKREEAETKLTQEQGYIRRLEDNVKSLRGSRVVMDPGTYREVAEAYIAARQTPARSSHHHGRHSHNSDLVCDHAHPERLQ</sequence>
<comment type="caution">
    <text evidence="2">The sequence shown here is derived from an EMBL/GenBank/DDBJ whole genome shotgun (WGS) entry which is preliminary data.</text>
</comment>
<feature type="compositionally biased region" description="Basic and acidic residues" evidence="1">
    <location>
        <begin position="136"/>
        <end position="146"/>
    </location>
</feature>
<evidence type="ECO:0000313" key="3">
    <source>
        <dbReference type="Proteomes" id="UP001497623"/>
    </source>
</evidence>
<dbReference type="Proteomes" id="UP001497623">
    <property type="component" value="Unassembled WGS sequence"/>
</dbReference>
<organism evidence="2 3">
    <name type="scientific">Meganyctiphanes norvegica</name>
    <name type="common">Northern krill</name>
    <name type="synonym">Thysanopoda norvegica</name>
    <dbReference type="NCBI Taxonomy" id="48144"/>
    <lineage>
        <taxon>Eukaryota</taxon>
        <taxon>Metazoa</taxon>
        <taxon>Ecdysozoa</taxon>
        <taxon>Arthropoda</taxon>
        <taxon>Crustacea</taxon>
        <taxon>Multicrustacea</taxon>
        <taxon>Malacostraca</taxon>
        <taxon>Eumalacostraca</taxon>
        <taxon>Eucarida</taxon>
        <taxon>Euphausiacea</taxon>
        <taxon>Euphausiidae</taxon>
        <taxon>Meganyctiphanes</taxon>
    </lineage>
</organism>
<evidence type="ECO:0000256" key="1">
    <source>
        <dbReference type="SAM" id="MobiDB-lite"/>
    </source>
</evidence>
<keyword evidence="3" id="KW-1185">Reference proteome</keyword>
<dbReference type="EMBL" id="CAXKWB010016015">
    <property type="protein sequence ID" value="CAL4115098.1"/>
    <property type="molecule type" value="Genomic_DNA"/>
</dbReference>
<dbReference type="AlphaFoldDB" id="A0AAV2R684"/>
<evidence type="ECO:0000313" key="2">
    <source>
        <dbReference type="EMBL" id="CAL4115098.1"/>
    </source>
</evidence>
<gene>
    <name evidence="2" type="ORF">MNOR_LOCUS20588</name>
</gene>
<reference evidence="2 3" key="1">
    <citation type="submission" date="2024-05" db="EMBL/GenBank/DDBJ databases">
        <authorList>
            <person name="Wallberg A."/>
        </authorList>
    </citation>
    <scope>NUCLEOTIDE SEQUENCE [LARGE SCALE GENOMIC DNA]</scope>
</reference>
<accession>A0AAV2R684</accession>